<feature type="region of interest" description="Disordered" evidence="1">
    <location>
        <begin position="105"/>
        <end position="138"/>
    </location>
</feature>
<dbReference type="EMBL" id="KZ678132">
    <property type="protein sequence ID" value="PSN70105.1"/>
    <property type="molecule type" value="Genomic_DNA"/>
</dbReference>
<proteinExistence type="predicted"/>
<evidence type="ECO:0000256" key="1">
    <source>
        <dbReference type="SAM" id="MobiDB-lite"/>
    </source>
</evidence>
<evidence type="ECO:0000313" key="3">
    <source>
        <dbReference type="Proteomes" id="UP000240883"/>
    </source>
</evidence>
<reference evidence="2 3" key="1">
    <citation type="journal article" date="2018" name="Front. Microbiol.">
        <title>Genome-Wide Analysis of Corynespora cassiicola Leaf Fall Disease Putative Effectors.</title>
        <authorList>
            <person name="Lopez D."/>
            <person name="Ribeiro S."/>
            <person name="Label P."/>
            <person name="Fumanal B."/>
            <person name="Venisse J.S."/>
            <person name="Kohler A."/>
            <person name="de Oliveira R.R."/>
            <person name="Labutti K."/>
            <person name="Lipzen A."/>
            <person name="Lail K."/>
            <person name="Bauer D."/>
            <person name="Ohm R.A."/>
            <person name="Barry K.W."/>
            <person name="Spatafora J."/>
            <person name="Grigoriev I.V."/>
            <person name="Martin F.M."/>
            <person name="Pujade-Renaud V."/>
        </authorList>
    </citation>
    <scope>NUCLEOTIDE SEQUENCE [LARGE SCALE GENOMIC DNA]</scope>
    <source>
        <strain evidence="2 3">Philippines</strain>
    </source>
</reference>
<feature type="compositionally biased region" description="Polar residues" evidence="1">
    <location>
        <begin position="110"/>
        <end position="124"/>
    </location>
</feature>
<organism evidence="2 3">
    <name type="scientific">Corynespora cassiicola Philippines</name>
    <dbReference type="NCBI Taxonomy" id="1448308"/>
    <lineage>
        <taxon>Eukaryota</taxon>
        <taxon>Fungi</taxon>
        <taxon>Dikarya</taxon>
        <taxon>Ascomycota</taxon>
        <taxon>Pezizomycotina</taxon>
        <taxon>Dothideomycetes</taxon>
        <taxon>Pleosporomycetidae</taxon>
        <taxon>Pleosporales</taxon>
        <taxon>Corynesporascaceae</taxon>
        <taxon>Corynespora</taxon>
    </lineage>
</organism>
<feature type="compositionally biased region" description="Basic residues" evidence="1">
    <location>
        <begin position="158"/>
        <end position="171"/>
    </location>
</feature>
<gene>
    <name evidence="2" type="ORF">BS50DRAFT_305164</name>
</gene>
<evidence type="ECO:0000313" key="2">
    <source>
        <dbReference type="EMBL" id="PSN70105.1"/>
    </source>
</evidence>
<dbReference type="Proteomes" id="UP000240883">
    <property type="component" value="Unassembled WGS sequence"/>
</dbReference>
<feature type="region of interest" description="Disordered" evidence="1">
    <location>
        <begin position="39"/>
        <end position="60"/>
    </location>
</feature>
<sequence>MEGMPAARPTLFFRSFRVAVAVRERQSSQQRCKPLRASRIGRRRAQNRPRTPLPTGPNWSQLVPKVATLARQLGMRRAGGNTSRTKQAIRKAKIITTRSLSNVPGRISQPACSWQGPEQTQSPTARPAGPSHGEDSLDNSAARRANCIWVHGRALQTHRQRVPAGKKRRCGHGGGEGNARGRADWKLRVEMRWKPGRSTGEDAAGA</sequence>
<dbReference type="AlphaFoldDB" id="A0A2T2NXF9"/>
<feature type="region of interest" description="Disordered" evidence="1">
    <location>
        <begin position="158"/>
        <end position="183"/>
    </location>
</feature>
<accession>A0A2T2NXF9</accession>
<protein>
    <submittedName>
        <fullName evidence="2">Uncharacterized protein</fullName>
    </submittedName>
</protein>
<name>A0A2T2NXF9_CORCC</name>
<keyword evidence="3" id="KW-1185">Reference proteome</keyword>